<organism evidence="1 2">
    <name type="scientific">Vermiconidia calcicola</name>
    <dbReference type="NCBI Taxonomy" id="1690605"/>
    <lineage>
        <taxon>Eukaryota</taxon>
        <taxon>Fungi</taxon>
        <taxon>Dikarya</taxon>
        <taxon>Ascomycota</taxon>
        <taxon>Pezizomycotina</taxon>
        <taxon>Dothideomycetes</taxon>
        <taxon>Dothideomycetidae</taxon>
        <taxon>Mycosphaerellales</taxon>
        <taxon>Extremaceae</taxon>
        <taxon>Vermiconidia</taxon>
    </lineage>
</organism>
<evidence type="ECO:0000313" key="1">
    <source>
        <dbReference type="EMBL" id="KAK3723485.1"/>
    </source>
</evidence>
<keyword evidence="2" id="KW-1185">Reference proteome</keyword>
<proteinExistence type="predicted"/>
<accession>A0ACC3NV43</accession>
<dbReference type="EMBL" id="JAUTXU010000009">
    <property type="protein sequence ID" value="KAK3723485.1"/>
    <property type="molecule type" value="Genomic_DNA"/>
</dbReference>
<comment type="caution">
    <text evidence="1">The sequence shown here is derived from an EMBL/GenBank/DDBJ whole genome shotgun (WGS) entry which is preliminary data.</text>
</comment>
<dbReference type="Proteomes" id="UP001281147">
    <property type="component" value="Unassembled WGS sequence"/>
</dbReference>
<name>A0ACC3NV43_9PEZI</name>
<gene>
    <name evidence="1" type="ORF">LTR37_001737</name>
</gene>
<reference evidence="1" key="1">
    <citation type="submission" date="2023-07" db="EMBL/GenBank/DDBJ databases">
        <title>Black Yeasts Isolated from many extreme environments.</title>
        <authorList>
            <person name="Coleine C."/>
            <person name="Stajich J.E."/>
            <person name="Selbmann L."/>
        </authorList>
    </citation>
    <scope>NUCLEOTIDE SEQUENCE</scope>
    <source>
        <strain evidence="1">CCFEE 5714</strain>
    </source>
</reference>
<protein>
    <submittedName>
        <fullName evidence="1">Uncharacterized protein</fullName>
    </submittedName>
</protein>
<evidence type="ECO:0000313" key="2">
    <source>
        <dbReference type="Proteomes" id="UP001281147"/>
    </source>
</evidence>
<sequence length="370" mass="40283">MSSHVPFLAVRPDDQFDTDVKKTPRVPRSLRANASSPPSKTMDSPPPLTPRTYAASRIPAAIRFPLVLILSFSLSTLLHSLAAEYTGLQLANASRALDQDWQIATLVGWKVTELTTAWIAGYDYEDIAALTILTNQPYYYLVNAFYGVDLFAVALSLAFDVVVIAIPFALLRPLTRAHDPNAPRSVNQVLATDWQIMMWSAALGATVYAVAFSITYYAHYTSFMVVHFDDIPNVGARDSTVGQLMQLFGATGIAVMLFLFRPAISAAGKPQLTEQRVRPKKAKKFNPETATLGETFAYNLGYGPSGFSHRVEVLLKRTSVVAACTFANTFVRVYGTVDKSDAPGALAYGGIWAAAHVLVGVGYGMLSNDE</sequence>